<feature type="compositionally biased region" description="Basic and acidic residues" evidence="13">
    <location>
        <begin position="429"/>
        <end position="444"/>
    </location>
</feature>
<dbReference type="Gene3D" id="1.20.920.30">
    <property type="match status" value="1"/>
</dbReference>
<feature type="compositionally biased region" description="Basic and acidic residues" evidence="13">
    <location>
        <begin position="2666"/>
        <end position="2681"/>
    </location>
</feature>
<evidence type="ECO:0000259" key="16">
    <source>
        <dbReference type="Pfam" id="PF12780"/>
    </source>
</evidence>
<dbReference type="GO" id="GO:0051959">
    <property type="term" value="F:dynein light intermediate chain binding"/>
    <property type="evidence" value="ECO:0007669"/>
    <property type="project" value="InterPro"/>
</dbReference>
<gene>
    <name evidence="19" type="ORF">OXX778_LOCUS7125</name>
</gene>
<dbReference type="Proteomes" id="UP000663879">
    <property type="component" value="Unassembled WGS sequence"/>
</dbReference>
<dbReference type="InterPro" id="IPR042228">
    <property type="entry name" value="Dynein_linker_3"/>
</dbReference>
<dbReference type="Gene3D" id="3.10.490.20">
    <property type="match status" value="1"/>
</dbReference>
<feature type="domain" description="Dynein heavy chain linker" evidence="14">
    <location>
        <begin position="257"/>
        <end position="420"/>
    </location>
</feature>
<keyword evidence="7" id="KW-0067">ATP-binding</keyword>
<dbReference type="GO" id="GO:0007018">
    <property type="term" value="P:microtubule-based movement"/>
    <property type="evidence" value="ECO:0007669"/>
    <property type="project" value="InterPro"/>
</dbReference>
<keyword evidence="6" id="KW-0547">Nucleotide-binding</keyword>
<feature type="domain" description="Dynein heavy chain AAA module D4" evidence="16">
    <location>
        <begin position="1986"/>
        <end position="2231"/>
    </location>
</feature>
<evidence type="ECO:0000256" key="2">
    <source>
        <dbReference type="ARBA" id="ARBA00008887"/>
    </source>
</evidence>
<evidence type="ECO:0000313" key="20">
    <source>
        <dbReference type="Proteomes" id="UP000663879"/>
    </source>
</evidence>
<feature type="region of interest" description="Disordered" evidence="13">
    <location>
        <begin position="429"/>
        <end position="449"/>
    </location>
</feature>
<dbReference type="Gene3D" id="1.20.140.100">
    <property type="entry name" value="Dynein heavy chain, N-terminal domain 2"/>
    <property type="match status" value="1"/>
</dbReference>
<evidence type="ECO:0000256" key="3">
    <source>
        <dbReference type="ARBA" id="ARBA00022490"/>
    </source>
</evidence>
<dbReference type="InterPro" id="IPR041466">
    <property type="entry name" value="Dynein_AAA5_ext"/>
</dbReference>
<sequence length="4022" mass="465648">MTKQEKETISTPLLEDFNTEIAVYVNAQEKIKVLQSFQDVEWIRVKLQPTIEVLITITNKLIWKFTSFLSDQIKTTLNELDQFLKRMEPDIEKITGEERDTATFMKIMRMFNEVSSKQQEMEVKFELMKRTLNLLKKYKRLEVVDLEAKFNSTPVRWTNLKSKVTLAKQRLGPTIQEESKVIIEDLKKFSTVINSLLQDIMNSYVFDRGCDCDRAFKLLDTFSEKYDSLQNQAEDLKQLQELLESDVVDFGILIQSKATLIILKQTWKTIKDIRTQHNEWKSIRWQKVNIKSAQEETDKQLELLDSLPVEAHIWDCYTGTVADINNIKNCLPIIEEIANPAMRTRHWKQLVRVSGGTNLVDNETLKMLTFGQLLDLNLHGHVDEVKFIVQKAVKDLSIEQTIKTYEEIWLSKIFNLKIYSYPRSETTDKALNEEDDKSSHDRRSSQSRIGMFPSVSTKSTKRLSIGSLPMSLIGVEPISDNDPVYLFENAEKLFAELEHHQIVLEELLQNQSAGSFYDEIIKWQNTLQNIEAILQEWNKVQLKWKRLEPIYSSYEIHTILPQDSTNFYKTDKDFRTLMKATHKNPNILKCCQRKNILNILKHLHQNLETCYESLISEMSKKRTKCPRLYILNDEDMLEILCCGSNLESLSENIGRVFNHVKSLEIDDKSGAEKKILGCYGRNNEYLHFKNPISFKGNIEDFINTFENAIPESLKDHLDLALNGNIPTVNSTTIKNEQKTPEYRAQTSEKRALPAINENIDQKNQSSHSVFSWLFQHTNQIIELSLKILMTSQIEKSLKEAKMDELKNLELKIADLIDFYNKQLNSYQFKSNASEPQEEKDIKMDHKSAIIISSEQREKLDLITKILIYYKNVIKEILNKNLNINSTEWLQIPKFYYIKDTETKVVIKILNYEINYGFQYYSSNIDEDCFLIYQSLEIQKIMTHLVNIILSNSSSLLHGKKNLNILKCVSQFLGYENHFFLCSENTTNDSINNICKAMVISGYWITFLNINNLSMKLMSSLSNVLTQINERKESVIINNDSYPSSPNFKNKIFTYFATIEPLNKSLNNSHIDSLRITKIDHYFSLLSKDLFEKFRIVKSDYENLQSFVDLNLISNGFKSNELLTNEILKIVRIYNSMFQCETKKSHPNFSLLDSFFLKFLIREASVLVHNKALINEVETDLNSTSTNKDEREAIVQVFSNYILPRIDKNSGKMLFNYLKSIWPDVEMAYKNEFLLENDATLMNLPIFFEKETAMQIEDKIKLNSIPDAVVLATNKLKLSSSVLFQTRAVFIIENLINYKNLLLVGKSGSGKTSLLKTAISALSELGYSFDFQHIFINSYTNIELFGHTATKSGSLKEGLIANTLRNFDKSSNYNLLHIVGESSSDNFYLFESLFENDHIFLNQNSEKTVNDLNKLKLVWESDDLSNMSPSVLATSNILYLNESLVTWEHIVESGFQSITTGSQSSLFKLKKELINDLKTIKTEIDLRPKVYTDVLTVNFESKVRLVLSIVKSMIKNNDRWDENDIKGISQYCVASGITAAFTQDAREAFDSWVKSILAMYPKEGPIYEYFYDIDSHQFQLWSENIPTFSCPVHQGIPLNIFVHTSSTMFLNSMLDIMMNLDESLMIVGEAGTGKTSLISDKLKTSCSGDLTELFYITINSNRLTNSSYLQRRINHHLSWVHGSYYVPKGNKRMYCFIDDIHQAEVNEYNRQTAVEFLRQHLDSQRIYDFSTKKWQKTKNITYISTFNTKVYSPSNSVSNKILKHFHVIAQHFPSNPQIHGIYTKLLYRHLIGDVENESSNAKVNAAILSRLKSLQLVLKNLIQSSIDLNQKMRSIYLEKSQRLHYVFTLRALTALFRHMCVSLTPESTKEQILLLWHHECDWLYGQRMIDNVDVERYQLAYKTVVKMNFSDQNELVLLNRPVYYSNLKETESGIVMSGLNNNNTNNSNYPNNVFVDGYEPADDLNQIRNLIQTSVNEYNKEHQRISIPLYESTVMLISRLCHTTQCVAGNCCIVADGGLSPFILQLVASLMQYSLVQFKASQFMYNKEAFFQQLKNRLISSYYKAGIRGEKVMLCLTEEEMEHKEFLAYITEFLISEEVMHLFTIEEETTILNSIRTQVVQSGLVYTRETAWEFFVKNIRENTRIVIVLNENAKKFQTLGLENPSLFNNMELIWIQHWSLKQLVDNALYHFKDIKWLDSSTKENLAHLLASMHTSIRENDTTGSAHLNNLSYTKLVEKFKELLVKKYKEIEFSHKNVCRLLENIQKQHSTAKKLLVQLQQENMVLEERINSTNKMLQQIGQDMTMTEQQLKVHNMQTKKTVQLKRILPEYQSAHERNVYKTVAIVANTKKLIQNINMNSLQELRSIQKPDSKMEDILAAVIMILKSPTADVTWQKGAKRQMANLDRFLEELQSFDEREITENTIKLLEDLIKKIDAYESKDDSNRGGQHVEALNTLNEWIKGVLRYHILMIKHVKPLHKKVEEIEKEVKEADQKLTTLNRKSEALNARLKDLAQNFEEATVDKEEQEEKVIKMKHQLQTASELNMILSKEFDRNMQIYESLQERIFCLPGACALAAGFLSYLGPYQFQFRRQMLTSIWVKCLSDRGLPLVIDSLNLIKGRVVKWQMDCLSHLLTFSADVSIPGEEWKVHFASDQITNEPFIVPSSEMNDKKDDKKTQEEEARAVLTDKDPSTKTVKIVDQEIPNVESEMVDSDNKIQNEGLNEDSVIKIENHAISAMSRLSQQIDMDESYVSASSYRQFIIALIQYVIGEDQCTKWMNEDASGLELENGTIIEFSEKHPPIIYDPFSIGTNWILKKTNLIIDLETRNSEDLLAIEKSFQSGTQILYSNCTEIDSILLPLIYYKNSMNHTVNADDSRLVFFSNRRLFCNPQFQMFFETSVPLETFSPNTLTCTTPISYSSSVENLIDQFQFSLFETLFPEEYKIRKILLDSINECNEKLKLVDELLKTQWKKDGFGDDKILLTKLALQRKYKIGEVLDYCQEYLASINELMKVLTPLAIRASLLMTLSLKMKYISKNYEFSINLVEYIIMNLTSLVKASKQELKLKTQLKTDELPSNEDVNESQIKVFDKNIPGGYFKFIKTIESVLPPIPSVDEFNSKEVTMYTPEDMDLLVKYMTNSFLNSIILSLLPEHRLYLLTLISFYIKSEEKSEFTDLELEFLMRGKYNSNINISLYDFGVPKTTAVPNWIPKDNWNDLLAMSLLQGDLDHFVIAVVSAEKEWKAWYQNPLSEPFPKIEMEIENTSKTEMVELNDFRKLILHKVLRPDSYIIILSDYVNKSLDFKLQEPDWNFVSQNPLFKSIIVNMGSKSNISNTSSMSRIHKNLFKIAKEHNQKITALNCNFLTLSELRVVVKNVTEGFVLLKNVHLACRDTIDFIKSLCQSLNCESVKKPNWRLMLTKSFDYELPFVITSQSLQVSFDVIDILAHNSVSTNKKLTLDTCLIRSETVIFNSIQHSLNLTNNDEISAIIQTLPAEKKFLIYIICLTQGLLQSRQSLTCSGLQKFVPWGVSSLIQCFIAVKQYDLTDFTTLPIYLINNVYSNLIDDEMDKDYVFRLLKMLIESAKSGHVMINEIKIPLPENSILPNEYPNWIEEKIPERKIDSKVLQLHDELIKYYNTIRAEAFIENLEKLWETSSNNVPKLNDDLDQDWLFYSIKLCNDKLPPLLPKIDETKLSLDPGHSIAFAIYQEYKLFNRNMKIIQYHLKNIEKFLLLNTQLFPREWKSIALSLQSQRVPVQWENESSRPSVRTLKSWIKLQNLRYNELKEMAKEAFLNVKKVKASILKQPNTLFTAILTQKCFKEKLNMNEVEICFELKEDDKIDSKKDGILLQDLKIIGGKWDLSSKSVNKSENLVNKLPSLFIYADKKTSQSNGTDNFLKAYITNLRQSFVTTVSIQHKCSDIIPYLVFDCEDEEDQSRRLYRPVLSNVISNYQTESKNTYDHSPHLSAAGVSLRQNLSRSNQTLQQIREASAEIMRSPESQLSYKPMTPNAAPLPVELQMSFSRSKQI</sequence>
<dbReference type="PANTHER" id="PTHR46961">
    <property type="entry name" value="DYNEIN HEAVY CHAIN 1, AXONEMAL-LIKE PROTEIN"/>
    <property type="match status" value="1"/>
</dbReference>
<keyword evidence="10" id="KW-0505">Motor protein</keyword>
<dbReference type="Gene3D" id="1.20.58.1120">
    <property type="match status" value="1"/>
</dbReference>
<keyword evidence="8" id="KW-0243">Dynein</keyword>
<feature type="domain" description="Dynein heavy chain 3 AAA+ lid" evidence="18">
    <location>
        <begin position="1820"/>
        <end position="1915"/>
    </location>
</feature>
<dbReference type="InterPro" id="IPR041589">
    <property type="entry name" value="DNAH3_AAA_lid_1"/>
</dbReference>
<dbReference type="Pfam" id="PF12780">
    <property type="entry name" value="AAA_8"/>
    <property type="match status" value="1"/>
</dbReference>
<dbReference type="InterPro" id="IPR027417">
    <property type="entry name" value="P-loop_NTPase"/>
</dbReference>
<feature type="domain" description="Dynein heavy chain AAA 5 extension" evidence="17">
    <location>
        <begin position="1506"/>
        <end position="1582"/>
    </location>
</feature>
<dbReference type="EMBL" id="CAJNOC010000890">
    <property type="protein sequence ID" value="CAF0814089.1"/>
    <property type="molecule type" value="Genomic_DNA"/>
</dbReference>
<dbReference type="PANTHER" id="PTHR46961:SF21">
    <property type="entry name" value="LOW QUALITY PROTEIN: DYNEIN BETA CHAIN, FLAGELLAR OUTER ARM-LIKE"/>
    <property type="match status" value="1"/>
</dbReference>
<keyword evidence="9 12" id="KW-0175">Coiled coil</keyword>
<evidence type="ECO:0000256" key="10">
    <source>
        <dbReference type="ARBA" id="ARBA00023175"/>
    </source>
</evidence>
<dbReference type="Gene3D" id="1.10.472.130">
    <property type="match status" value="1"/>
</dbReference>
<keyword evidence="20" id="KW-1185">Reference proteome</keyword>
<keyword evidence="11" id="KW-0206">Cytoskeleton</keyword>
<feature type="region of interest" description="Disordered" evidence="13">
    <location>
        <begin position="2662"/>
        <end position="2681"/>
    </location>
</feature>
<feature type="coiled-coil region" evidence="12">
    <location>
        <begin position="2260"/>
        <end position="2294"/>
    </location>
</feature>
<evidence type="ECO:0000259" key="14">
    <source>
        <dbReference type="Pfam" id="PF08393"/>
    </source>
</evidence>
<organism evidence="19 20">
    <name type="scientific">Brachionus calyciflorus</name>
    <dbReference type="NCBI Taxonomy" id="104777"/>
    <lineage>
        <taxon>Eukaryota</taxon>
        <taxon>Metazoa</taxon>
        <taxon>Spiralia</taxon>
        <taxon>Gnathifera</taxon>
        <taxon>Rotifera</taxon>
        <taxon>Eurotatoria</taxon>
        <taxon>Monogononta</taxon>
        <taxon>Pseudotrocha</taxon>
        <taxon>Ploima</taxon>
        <taxon>Brachionidae</taxon>
        <taxon>Brachionus</taxon>
    </lineage>
</organism>
<evidence type="ECO:0000259" key="15">
    <source>
        <dbReference type="Pfam" id="PF12777"/>
    </source>
</evidence>
<dbReference type="Pfam" id="PF12775">
    <property type="entry name" value="AAA_7"/>
    <property type="match status" value="1"/>
</dbReference>
<keyword evidence="5" id="KW-0677">Repeat</keyword>
<dbReference type="Pfam" id="PF08393">
    <property type="entry name" value="DHC_N2"/>
    <property type="match status" value="2"/>
</dbReference>
<keyword evidence="3" id="KW-0963">Cytoplasm</keyword>
<dbReference type="InterPro" id="IPR013602">
    <property type="entry name" value="Dynein_heavy_linker"/>
</dbReference>
<comment type="similarity">
    <text evidence="2">Belongs to the dynein heavy chain family.</text>
</comment>
<comment type="caution">
    <text evidence="19">The sequence shown here is derived from an EMBL/GenBank/DDBJ whole genome shotgun (WGS) entry which is preliminary data.</text>
</comment>
<dbReference type="InterPro" id="IPR042222">
    <property type="entry name" value="Dynein_2_N"/>
</dbReference>
<dbReference type="Pfam" id="PF12777">
    <property type="entry name" value="MT"/>
    <property type="match status" value="1"/>
</dbReference>
<evidence type="ECO:0000259" key="17">
    <source>
        <dbReference type="Pfam" id="PF17852"/>
    </source>
</evidence>
<dbReference type="GO" id="GO:0005524">
    <property type="term" value="F:ATP binding"/>
    <property type="evidence" value="ECO:0007669"/>
    <property type="project" value="UniProtKB-KW"/>
</dbReference>
<accession>A0A813TTW5</accession>
<evidence type="ECO:0000256" key="9">
    <source>
        <dbReference type="ARBA" id="ARBA00023054"/>
    </source>
</evidence>
<feature type="coiled-coil region" evidence="12">
    <location>
        <begin position="219"/>
        <end position="246"/>
    </location>
</feature>
<evidence type="ECO:0000259" key="18">
    <source>
        <dbReference type="Pfam" id="PF17857"/>
    </source>
</evidence>
<dbReference type="Pfam" id="PF17852">
    <property type="entry name" value="Dynein_AAA_lid"/>
    <property type="match status" value="1"/>
</dbReference>
<dbReference type="Gene3D" id="1.10.287.2620">
    <property type="match status" value="1"/>
</dbReference>
<evidence type="ECO:0000256" key="8">
    <source>
        <dbReference type="ARBA" id="ARBA00023017"/>
    </source>
</evidence>
<proteinExistence type="inferred from homology"/>
<dbReference type="GO" id="GO:0030286">
    <property type="term" value="C:dynein complex"/>
    <property type="evidence" value="ECO:0007669"/>
    <property type="project" value="UniProtKB-KW"/>
</dbReference>
<dbReference type="InterPro" id="IPR024743">
    <property type="entry name" value="Dynein_HC_stalk"/>
</dbReference>
<evidence type="ECO:0000256" key="12">
    <source>
        <dbReference type="SAM" id="Coils"/>
    </source>
</evidence>
<dbReference type="SUPFAM" id="SSF52540">
    <property type="entry name" value="P-loop containing nucleoside triphosphate hydrolases"/>
    <property type="match status" value="2"/>
</dbReference>
<dbReference type="InterPro" id="IPR024317">
    <property type="entry name" value="Dynein_heavy_chain_D4_dom"/>
</dbReference>
<protein>
    <submittedName>
        <fullName evidence="19">Uncharacterized protein</fullName>
    </submittedName>
</protein>
<evidence type="ECO:0000256" key="5">
    <source>
        <dbReference type="ARBA" id="ARBA00022737"/>
    </source>
</evidence>
<dbReference type="Pfam" id="PF17857">
    <property type="entry name" value="AAA_lid_1"/>
    <property type="match status" value="1"/>
</dbReference>
<evidence type="ECO:0000313" key="19">
    <source>
        <dbReference type="EMBL" id="CAF0814089.1"/>
    </source>
</evidence>
<feature type="domain" description="Dynein heavy chain coiled coil stalk" evidence="15">
    <location>
        <begin position="2263"/>
        <end position="2599"/>
    </location>
</feature>
<evidence type="ECO:0000256" key="7">
    <source>
        <dbReference type="ARBA" id="ARBA00022840"/>
    </source>
</evidence>
<dbReference type="Gene3D" id="3.40.50.300">
    <property type="entry name" value="P-loop containing nucleotide triphosphate hydrolases"/>
    <property type="match status" value="5"/>
</dbReference>
<feature type="coiled-coil region" evidence="12">
    <location>
        <begin position="2473"/>
        <end position="2542"/>
    </location>
</feature>
<dbReference type="FunFam" id="1.10.287.2620:FF:000001">
    <property type="entry name" value="Cytoplasmic dynein heavy chain 1"/>
    <property type="match status" value="1"/>
</dbReference>
<dbReference type="InterPro" id="IPR026983">
    <property type="entry name" value="DHC"/>
</dbReference>
<feature type="domain" description="Dynein heavy chain linker" evidence="14">
    <location>
        <begin position="476"/>
        <end position="718"/>
    </location>
</feature>
<dbReference type="GO" id="GO:0045505">
    <property type="term" value="F:dynein intermediate chain binding"/>
    <property type="evidence" value="ECO:0007669"/>
    <property type="project" value="InterPro"/>
</dbReference>
<name>A0A813TTW5_9BILA</name>
<dbReference type="Gene3D" id="1.20.920.20">
    <property type="match status" value="1"/>
</dbReference>
<comment type="subcellular location">
    <subcellularLocation>
        <location evidence="1">Cytoplasm</location>
        <location evidence="1">Cytoskeleton</location>
    </subcellularLocation>
</comment>
<evidence type="ECO:0000256" key="4">
    <source>
        <dbReference type="ARBA" id="ARBA00022701"/>
    </source>
</evidence>
<dbReference type="GO" id="GO:0005874">
    <property type="term" value="C:microtubule"/>
    <property type="evidence" value="ECO:0007669"/>
    <property type="project" value="UniProtKB-KW"/>
</dbReference>
<keyword evidence="4" id="KW-0493">Microtubule</keyword>
<evidence type="ECO:0000256" key="1">
    <source>
        <dbReference type="ARBA" id="ARBA00004245"/>
    </source>
</evidence>
<dbReference type="OrthoDB" id="10251809at2759"/>
<evidence type="ECO:0000256" key="6">
    <source>
        <dbReference type="ARBA" id="ARBA00022741"/>
    </source>
</evidence>
<dbReference type="Gene3D" id="3.20.180.20">
    <property type="entry name" value="Dynein heavy chain, N-terminal domain 2"/>
    <property type="match status" value="1"/>
</dbReference>
<dbReference type="InterPro" id="IPR043160">
    <property type="entry name" value="Dynein_C_barrel"/>
</dbReference>
<evidence type="ECO:0000256" key="11">
    <source>
        <dbReference type="ARBA" id="ARBA00023212"/>
    </source>
</evidence>
<reference evidence="19" key="1">
    <citation type="submission" date="2021-02" db="EMBL/GenBank/DDBJ databases">
        <authorList>
            <person name="Nowell W R."/>
        </authorList>
    </citation>
    <scope>NUCLEOTIDE SEQUENCE</scope>
    <source>
        <strain evidence="19">Ploen Becks lab</strain>
    </source>
</reference>
<evidence type="ECO:0000256" key="13">
    <source>
        <dbReference type="SAM" id="MobiDB-lite"/>
    </source>
</evidence>